<dbReference type="Pfam" id="PF17144">
    <property type="entry name" value="Ribosomal_L5e"/>
    <property type="match status" value="1"/>
</dbReference>
<proteinExistence type="inferred from homology"/>
<evidence type="ECO:0000313" key="5">
    <source>
        <dbReference type="Proteomes" id="UP000271098"/>
    </source>
</evidence>
<dbReference type="GO" id="GO:0008097">
    <property type="term" value="F:5S rRNA binding"/>
    <property type="evidence" value="ECO:0007669"/>
    <property type="project" value="InterPro"/>
</dbReference>
<dbReference type="GO" id="GO:1990904">
    <property type="term" value="C:ribonucleoprotein complex"/>
    <property type="evidence" value="ECO:0007669"/>
    <property type="project" value="UniProtKB-KW"/>
</dbReference>
<organism evidence="4 5">
    <name type="scientific">Gongylonema pulchrum</name>
    <dbReference type="NCBI Taxonomy" id="637853"/>
    <lineage>
        <taxon>Eukaryota</taxon>
        <taxon>Metazoa</taxon>
        <taxon>Ecdysozoa</taxon>
        <taxon>Nematoda</taxon>
        <taxon>Chromadorea</taxon>
        <taxon>Rhabditida</taxon>
        <taxon>Spirurina</taxon>
        <taxon>Spiruromorpha</taxon>
        <taxon>Spiruroidea</taxon>
        <taxon>Gongylonematidae</taxon>
        <taxon>Gongylonema</taxon>
    </lineage>
</organism>
<comment type="similarity">
    <text evidence="1">Belongs to the universal ribosomal protein uL18 family.</text>
</comment>
<dbReference type="EMBL" id="UYRT01107025">
    <property type="protein sequence ID" value="VDN44707.1"/>
    <property type="molecule type" value="Genomic_DNA"/>
</dbReference>
<evidence type="ECO:0000313" key="4">
    <source>
        <dbReference type="EMBL" id="VDN44707.1"/>
    </source>
</evidence>
<keyword evidence="2" id="KW-0689">Ribosomal protein</keyword>
<dbReference type="GO" id="GO:0006412">
    <property type="term" value="P:translation"/>
    <property type="evidence" value="ECO:0007669"/>
    <property type="project" value="InterPro"/>
</dbReference>
<dbReference type="GO" id="GO:0005840">
    <property type="term" value="C:ribosome"/>
    <property type="evidence" value="ECO:0007669"/>
    <property type="project" value="UniProtKB-KW"/>
</dbReference>
<dbReference type="InterPro" id="IPR005485">
    <property type="entry name" value="Rbsml_uL18_euk_arch"/>
</dbReference>
<dbReference type="GO" id="GO:0003735">
    <property type="term" value="F:structural constituent of ribosome"/>
    <property type="evidence" value="ECO:0007669"/>
    <property type="project" value="InterPro"/>
</dbReference>
<dbReference type="AlphaFoldDB" id="A0A3P7PIM3"/>
<name>A0A3P7PIM3_9BILA</name>
<reference evidence="4 5" key="1">
    <citation type="submission" date="2018-11" db="EMBL/GenBank/DDBJ databases">
        <authorList>
            <consortium name="Pathogen Informatics"/>
        </authorList>
    </citation>
    <scope>NUCLEOTIDE SEQUENCE [LARGE SCALE GENOMIC DNA]</scope>
</reference>
<keyword evidence="3" id="KW-0687">Ribonucleoprotein</keyword>
<evidence type="ECO:0000256" key="1">
    <source>
        <dbReference type="ARBA" id="ARBA00007116"/>
    </source>
</evidence>
<keyword evidence="5" id="KW-1185">Reference proteome</keyword>
<protein>
    <submittedName>
        <fullName evidence="4">Uncharacterized protein</fullName>
    </submittedName>
</protein>
<evidence type="ECO:0000256" key="2">
    <source>
        <dbReference type="ARBA" id="ARBA00022980"/>
    </source>
</evidence>
<dbReference type="Proteomes" id="UP000271098">
    <property type="component" value="Unassembled WGS sequence"/>
</dbReference>
<dbReference type="Gene3D" id="3.30.420.100">
    <property type="match status" value="1"/>
</dbReference>
<sequence length="89" mass="10558">MPRYGIKIAYSRIEGDVIVCSAYAHELPRYGIKLRIFFIIVLMEEYRCLGDFEFGYRRHVFTNRCIFVTQPNIANFQTFSGHLYAPQWV</sequence>
<gene>
    <name evidence="4" type="ORF">GPUH_LOCUS25818</name>
</gene>
<accession>A0A3P7PIM3</accession>
<evidence type="ECO:0000256" key="3">
    <source>
        <dbReference type="ARBA" id="ARBA00023274"/>
    </source>
</evidence>